<feature type="binding site" evidence="7 8">
    <location>
        <position position="81"/>
    </location>
    <ligand>
        <name>S-adenosyl-L-methionine</name>
        <dbReference type="ChEBI" id="CHEBI:59789"/>
    </ligand>
</feature>
<comment type="similarity">
    <text evidence="7">Belongs to the class I-like SAM-binding methyltransferase superfamily. rRNA adenine N(6)-methyltransferase family. RsmA subfamily.</text>
</comment>
<evidence type="ECO:0000256" key="1">
    <source>
        <dbReference type="ARBA" id="ARBA00022490"/>
    </source>
</evidence>
<dbReference type="GO" id="GO:0003723">
    <property type="term" value="F:RNA binding"/>
    <property type="evidence" value="ECO:0007669"/>
    <property type="project" value="UniProtKB-UniRule"/>
</dbReference>
<dbReference type="AlphaFoldDB" id="A0A2H0TDD6"/>
<keyword evidence="6 7" id="KW-0694">RNA-binding</keyword>
<feature type="binding site" evidence="7 8">
    <location>
        <position position="34"/>
    </location>
    <ligand>
        <name>S-adenosyl-L-methionine</name>
        <dbReference type="ChEBI" id="CHEBI:59789"/>
    </ligand>
</feature>
<evidence type="ECO:0000313" key="10">
    <source>
        <dbReference type="EMBL" id="PIR69578.1"/>
    </source>
</evidence>
<dbReference type="EMBL" id="PFCO01000005">
    <property type="protein sequence ID" value="PIR69578.1"/>
    <property type="molecule type" value="Genomic_DNA"/>
</dbReference>
<evidence type="ECO:0000313" key="11">
    <source>
        <dbReference type="Proteomes" id="UP000231503"/>
    </source>
</evidence>
<evidence type="ECO:0000256" key="5">
    <source>
        <dbReference type="ARBA" id="ARBA00022691"/>
    </source>
</evidence>
<protein>
    <recommendedName>
        <fullName evidence="7">Ribosomal RNA small subunit methyltransferase A</fullName>
        <ecNumber evidence="7">2.1.1.182</ecNumber>
    </recommendedName>
    <alternativeName>
        <fullName evidence="7">16S rRNA (adenine(1518)-N(6)/adenine(1519)-N(6))-dimethyltransferase</fullName>
    </alternativeName>
    <alternativeName>
        <fullName evidence="7">16S rRNA dimethyladenosine transferase</fullName>
    </alternativeName>
    <alternativeName>
        <fullName evidence="7">16S rRNA dimethylase</fullName>
    </alternativeName>
    <alternativeName>
        <fullName evidence="7">S-adenosylmethionine-6-N', N'-adenosyl(rRNA) dimethyltransferase</fullName>
    </alternativeName>
</protein>
<dbReference type="GO" id="GO:0005829">
    <property type="term" value="C:cytosol"/>
    <property type="evidence" value="ECO:0007669"/>
    <property type="project" value="TreeGrafter"/>
</dbReference>
<comment type="caution">
    <text evidence="10">The sequence shown here is derived from an EMBL/GenBank/DDBJ whole genome shotgun (WGS) entry which is preliminary data.</text>
</comment>
<dbReference type="NCBIfam" id="TIGR00755">
    <property type="entry name" value="ksgA"/>
    <property type="match status" value="1"/>
</dbReference>
<keyword evidence="3 7" id="KW-0489">Methyltransferase</keyword>
<dbReference type="InterPro" id="IPR001737">
    <property type="entry name" value="KsgA/Erm"/>
</dbReference>
<comment type="subcellular location">
    <subcellularLocation>
        <location evidence="7">Cytoplasm</location>
    </subcellularLocation>
</comment>
<evidence type="ECO:0000256" key="8">
    <source>
        <dbReference type="PROSITE-ProRule" id="PRU01026"/>
    </source>
</evidence>
<dbReference type="InterPro" id="IPR029063">
    <property type="entry name" value="SAM-dependent_MTases_sf"/>
</dbReference>
<dbReference type="PANTHER" id="PTHR11727">
    <property type="entry name" value="DIMETHYLADENOSINE TRANSFERASE"/>
    <property type="match status" value="1"/>
</dbReference>
<dbReference type="GO" id="GO:0052908">
    <property type="term" value="F:16S rRNA (adenine(1518)-N(6)/adenine(1519)-N(6))-dimethyltransferase activity"/>
    <property type="evidence" value="ECO:0007669"/>
    <property type="project" value="UniProtKB-EC"/>
</dbReference>
<feature type="binding site" evidence="7 8">
    <location>
        <position position="104"/>
    </location>
    <ligand>
        <name>S-adenosyl-L-methionine</name>
        <dbReference type="ChEBI" id="CHEBI:59789"/>
    </ligand>
</feature>
<comment type="catalytic activity">
    <reaction evidence="7">
        <text>adenosine(1518)/adenosine(1519) in 16S rRNA + 4 S-adenosyl-L-methionine = N(6)-dimethyladenosine(1518)/N(6)-dimethyladenosine(1519) in 16S rRNA + 4 S-adenosyl-L-homocysteine + 4 H(+)</text>
        <dbReference type="Rhea" id="RHEA:19609"/>
        <dbReference type="Rhea" id="RHEA-COMP:10232"/>
        <dbReference type="Rhea" id="RHEA-COMP:10233"/>
        <dbReference type="ChEBI" id="CHEBI:15378"/>
        <dbReference type="ChEBI" id="CHEBI:57856"/>
        <dbReference type="ChEBI" id="CHEBI:59789"/>
        <dbReference type="ChEBI" id="CHEBI:74411"/>
        <dbReference type="ChEBI" id="CHEBI:74493"/>
        <dbReference type="EC" id="2.1.1.182"/>
    </reaction>
</comment>
<dbReference type="PANTHER" id="PTHR11727:SF7">
    <property type="entry name" value="DIMETHYLADENOSINE TRANSFERASE-RELATED"/>
    <property type="match status" value="1"/>
</dbReference>
<evidence type="ECO:0000256" key="6">
    <source>
        <dbReference type="ARBA" id="ARBA00022884"/>
    </source>
</evidence>
<keyword evidence="4 7" id="KW-0808">Transferase</keyword>
<evidence type="ECO:0000256" key="3">
    <source>
        <dbReference type="ARBA" id="ARBA00022603"/>
    </source>
</evidence>
<feature type="binding site" evidence="7 8">
    <location>
        <position position="56"/>
    </location>
    <ligand>
        <name>S-adenosyl-L-methionine</name>
        <dbReference type="ChEBI" id="CHEBI:59789"/>
    </ligand>
</feature>
<feature type="domain" description="Ribosomal RNA adenine methylase transferase N-terminal" evidence="9">
    <location>
        <begin position="14"/>
        <end position="188"/>
    </location>
</feature>
<reference evidence="11" key="1">
    <citation type="submission" date="2017-09" db="EMBL/GenBank/DDBJ databases">
        <title>Depth-based differentiation of microbial function through sediment-hosted aquifers and enrichment of novel symbionts in the deep terrestrial subsurface.</title>
        <authorList>
            <person name="Probst A.J."/>
            <person name="Ladd B."/>
            <person name="Jarett J.K."/>
            <person name="Geller-Mcgrath D.E."/>
            <person name="Sieber C.M.K."/>
            <person name="Emerson J.B."/>
            <person name="Anantharaman K."/>
            <person name="Thomas B.C."/>
            <person name="Malmstrom R."/>
            <person name="Stieglmeier M."/>
            <person name="Klingl A."/>
            <person name="Woyke T."/>
            <person name="Ryan C.M."/>
            <person name="Banfield J.F."/>
        </authorList>
    </citation>
    <scope>NUCLEOTIDE SEQUENCE [LARGE SCALE GENOMIC DNA]</scope>
</reference>
<keyword evidence="5 7" id="KW-0949">S-adenosyl-L-methionine</keyword>
<evidence type="ECO:0000256" key="4">
    <source>
        <dbReference type="ARBA" id="ARBA00022679"/>
    </source>
</evidence>
<feature type="binding site" evidence="7 8">
    <location>
        <position position="9"/>
    </location>
    <ligand>
        <name>S-adenosyl-L-methionine</name>
        <dbReference type="ChEBI" id="CHEBI:59789"/>
    </ligand>
</feature>
<dbReference type="SUPFAM" id="SSF53335">
    <property type="entry name" value="S-adenosyl-L-methionine-dependent methyltransferases"/>
    <property type="match status" value="1"/>
</dbReference>
<keyword evidence="1 7" id="KW-0963">Cytoplasm</keyword>
<evidence type="ECO:0000259" key="9">
    <source>
        <dbReference type="SMART" id="SM00650"/>
    </source>
</evidence>
<evidence type="ECO:0000256" key="7">
    <source>
        <dbReference type="HAMAP-Rule" id="MF_00607"/>
    </source>
</evidence>
<keyword evidence="2 7" id="KW-0698">rRNA processing</keyword>
<feature type="binding site" evidence="7 8">
    <location>
        <position position="7"/>
    </location>
    <ligand>
        <name>S-adenosyl-L-methionine</name>
        <dbReference type="ChEBI" id="CHEBI:59789"/>
    </ligand>
</feature>
<dbReference type="InterPro" id="IPR020598">
    <property type="entry name" value="rRNA_Ade_methylase_Trfase_N"/>
</dbReference>
<dbReference type="Pfam" id="PF00398">
    <property type="entry name" value="RrnaAD"/>
    <property type="match status" value="1"/>
</dbReference>
<gene>
    <name evidence="7 10" type="primary">rsmA</name>
    <name evidence="7" type="synonym">ksgA</name>
    <name evidence="10" type="ORF">COU47_02375</name>
</gene>
<accession>A0A2H0TDD6</accession>
<sequence>MKKLGQHFLTSKNIAERIAGAADISSRDTILEIGPGKGALTRALLEKNPKKIIAVEKDTRLIPVLQALFGDKKKFSVIEGDIRELVQKNQLKKQLGTSYKVVANIPYYLTSYLIRILLENGLTKPKSIVFMVQKEVAFRIAQKPPHMNLLALSAQSAGDVRVAFTVPKKYFSPKPKVDSAVIVIDNISQKFFTRVDKKKFFALLHVGFSSKRKMLASNLIKKYSIPRSEIEHVFRACAIDTKARAENLSLKDWKCICAEI</sequence>
<dbReference type="PROSITE" id="PS01131">
    <property type="entry name" value="RRNA_A_DIMETH"/>
    <property type="match status" value="1"/>
</dbReference>
<dbReference type="EC" id="2.1.1.182" evidence="7"/>
<dbReference type="Gene3D" id="3.40.50.150">
    <property type="entry name" value="Vaccinia Virus protein VP39"/>
    <property type="match status" value="1"/>
</dbReference>
<evidence type="ECO:0000256" key="2">
    <source>
        <dbReference type="ARBA" id="ARBA00022552"/>
    </source>
</evidence>
<proteinExistence type="inferred from homology"/>
<dbReference type="HAMAP" id="MF_00607">
    <property type="entry name" value="16SrRNA_methyltr_A"/>
    <property type="match status" value="1"/>
</dbReference>
<name>A0A2H0TDD6_9BACT</name>
<dbReference type="SMART" id="SM00650">
    <property type="entry name" value="rADc"/>
    <property type="match status" value="1"/>
</dbReference>
<comment type="function">
    <text evidence="7">Specifically dimethylates two adjacent adenosines (A1518 and A1519) in the loop of a conserved hairpin near the 3'-end of 16S rRNA in the 30S particle. May play a critical role in biogenesis of 30S subunits.</text>
</comment>
<dbReference type="InterPro" id="IPR020596">
    <property type="entry name" value="rRNA_Ade_Mease_Trfase_CS"/>
</dbReference>
<dbReference type="PROSITE" id="PS51689">
    <property type="entry name" value="SAM_RNA_A_N6_MT"/>
    <property type="match status" value="1"/>
</dbReference>
<dbReference type="Gene3D" id="1.10.8.100">
    <property type="entry name" value="Ribosomal RNA adenine dimethylase-like, domain 2"/>
    <property type="match status" value="1"/>
</dbReference>
<organism evidence="10 11">
    <name type="scientific">Candidatus Niyogibacteria bacterium CG10_big_fil_rev_8_21_14_0_10_46_36</name>
    <dbReference type="NCBI Taxonomy" id="1974726"/>
    <lineage>
        <taxon>Bacteria</taxon>
        <taxon>Candidatus Niyogiibacteriota</taxon>
    </lineage>
</organism>
<dbReference type="InterPro" id="IPR023165">
    <property type="entry name" value="rRNA_Ade_diMease-like_C"/>
</dbReference>
<dbReference type="Proteomes" id="UP000231503">
    <property type="component" value="Unassembled WGS sequence"/>
</dbReference>
<dbReference type="InterPro" id="IPR011530">
    <property type="entry name" value="rRNA_adenine_dimethylase"/>
</dbReference>
<dbReference type="CDD" id="cd02440">
    <property type="entry name" value="AdoMet_MTases"/>
    <property type="match status" value="1"/>
</dbReference>